<dbReference type="AlphaFoldDB" id="A0AAW7X912"/>
<name>A0AAW7X912_9GAMM</name>
<dbReference type="Pfam" id="PF06821">
    <property type="entry name" value="Ser_hydrolase"/>
    <property type="match status" value="1"/>
</dbReference>
<protein>
    <submittedName>
        <fullName evidence="1">Alpha/beta hydrolase</fullName>
        <ecNumber evidence="1">3.-.-.-</ecNumber>
    </submittedName>
</protein>
<dbReference type="EMBL" id="JAUOPB010000014">
    <property type="protein sequence ID" value="MDO6424335.1"/>
    <property type="molecule type" value="Genomic_DNA"/>
</dbReference>
<dbReference type="EC" id="3.-.-.-" evidence="1"/>
<gene>
    <name evidence="1" type="ORF">Q4521_17755</name>
</gene>
<dbReference type="Gene3D" id="3.40.50.1820">
    <property type="entry name" value="alpha/beta hydrolase"/>
    <property type="match status" value="1"/>
</dbReference>
<dbReference type="RefSeq" id="WP_303493699.1">
    <property type="nucleotide sequence ID" value="NZ_JAUOPB010000014.1"/>
</dbReference>
<sequence>MVTTVFLAGYGNSTRGHWQRTWFEQTPNSVWVEQQAWDNPNRDDWVSALDTVLSPLTAPVLIIAHSLGCNTFIEWCATQNKHSLTKITGALLVAYPDVLDKSFPSAIQGFSSPPLTPIPVNSLAIASTNDPYITFERAQYFADAWQIKCINAGAVGHINIASNINDWPEGIVYLAKFKNQLML</sequence>
<proteinExistence type="predicted"/>
<dbReference type="InterPro" id="IPR029058">
    <property type="entry name" value="AB_hydrolase_fold"/>
</dbReference>
<organism evidence="1 2">
    <name type="scientific">Saccharophagus degradans</name>
    <dbReference type="NCBI Taxonomy" id="86304"/>
    <lineage>
        <taxon>Bacteria</taxon>
        <taxon>Pseudomonadati</taxon>
        <taxon>Pseudomonadota</taxon>
        <taxon>Gammaproteobacteria</taxon>
        <taxon>Cellvibrionales</taxon>
        <taxon>Cellvibrionaceae</taxon>
        <taxon>Saccharophagus</taxon>
    </lineage>
</organism>
<reference evidence="1" key="1">
    <citation type="submission" date="2023-07" db="EMBL/GenBank/DDBJ databases">
        <title>Genome content predicts the carbon catabolic preferences of heterotrophic bacteria.</title>
        <authorList>
            <person name="Gralka M."/>
        </authorList>
    </citation>
    <scope>NUCLEOTIDE SEQUENCE</scope>
    <source>
        <strain evidence="1">I3M17_2</strain>
    </source>
</reference>
<evidence type="ECO:0000313" key="1">
    <source>
        <dbReference type="EMBL" id="MDO6424335.1"/>
    </source>
</evidence>
<evidence type="ECO:0000313" key="2">
    <source>
        <dbReference type="Proteomes" id="UP001169760"/>
    </source>
</evidence>
<dbReference type="Proteomes" id="UP001169760">
    <property type="component" value="Unassembled WGS sequence"/>
</dbReference>
<dbReference type="SUPFAM" id="SSF53474">
    <property type="entry name" value="alpha/beta-Hydrolases"/>
    <property type="match status" value="1"/>
</dbReference>
<accession>A0AAW7X912</accession>
<dbReference type="InterPro" id="IPR010662">
    <property type="entry name" value="RBBP9/YdeN"/>
</dbReference>
<comment type="caution">
    <text evidence="1">The sequence shown here is derived from an EMBL/GenBank/DDBJ whole genome shotgun (WGS) entry which is preliminary data.</text>
</comment>
<dbReference type="GO" id="GO:0016787">
    <property type="term" value="F:hydrolase activity"/>
    <property type="evidence" value="ECO:0007669"/>
    <property type="project" value="UniProtKB-KW"/>
</dbReference>
<keyword evidence="1" id="KW-0378">Hydrolase</keyword>